<organism evidence="12 13">
    <name type="scientific">Glutinoglossum americanum</name>
    <dbReference type="NCBI Taxonomy" id="1670608"/>
    <lineage>
        <taxon>Eukaryota</taxon>
        <taxon>Fungi</taxon>
        <taxon>Dikarya</taxon>
        <taxon>Ascomycota</taxon>
        <taxon>Pezizomycotina</taxon>
        <taxon>Geoglossomycetes</taxon>
        <taxon>Geoglossales</taxon>
        <taxon>Geoglossaceae</taxon>
        <taxon>Glutinoglossum</taxon>
    </lineage>
</organism>
<feature type="region of interest" description="Disordered" evidence="9">
    <location>
        <begin position="372"/>
        <end position="396"/>
    </location>
</feature>
<feature type="domain" description="CFEM" evidence="11">
    <location>
        <begin position="399"/>
        <end position="460"/>
    </location>
</feature>
<protein>
    <recommendedName>
        <fullName evidence="11">CFEM domain-containing protein</fullName>
    </recommendedName>
</protein>
<name>A0A9P8HUJ1_9PEZI</name>
<dbReference type="Pfam" id="PF05730">
    <property type="entry name" value="CFEM"/>
    <property type="match status" value="1"/>
</dbReference>
<evidence type="ECO:0000256" key="8">
    <source>
        <dbReference type="ARBA" id="ARBA00023288"/>
    </source>
</evidence>
<keyword evidence="5" id="KW-0325">Glycoprotein</keyword>
<sequence>MRAGLTTSIFTLGLAFQQVAATGWTDYSSFSCPSNIKNDCDDKESKGFDWGDLSTGSFESYNGFSFSGFECANSFGKRDALTKRTFNSKCIKGTAKDDEESSPKFSCGSSKKFSIDQLDISVEFDTDLEFNYKMDDGSTCKHVSPCSAGGSSVKNTQCGGAKSVVVKLPKKNKGKSCDVGIHSVKFNCNSPTTTSTTTTSSAETTTTTTTTTSTTSTTSEAETTTTPETETTTTAAAETTTPYTTPNTVPYANTSTTAPYVAPTTSAAESYTSTTAPYVAPTTSTTSVYVAPTTPYETPTVSVPGTTAAPVESVPTTYSTPVTTVITYVSITTCDVTNAGTSGSPVVTQTTKTIQVTYTTILCEKCAMETSEVQPGPTHSAPPESPSPPAPVVPGSGGCPEVVPRCLNTWIFATECKDNADADCYCKLDGFVNNVVGCVQSWGSDDEFQQAASYFAGICAKYIPQNPAIITAIPCPLTGGYSAPAPTAGTTAGAVAPPPPNVPVTTITASVPCTVTETGSPAYTTAAVVSPGTMAYCSTVIIVPQVALIQQPQDGVILTPGVPTNVPAYTTAVVGPITKSYAPAPTGGVIPTTSPVLFQGAAASTSPVSAATLAGVIGGLLMLAFQL</sequence>
<evidence type="ECO:0000313" key="13">
    <source>
        <dbReference type="Proteomes" id="UP000698800"/>
    </source>
</evidence>
<dbReference type="InterPro" id="IPR008427">
    <property type="entry name" value="Extracellular_membr_CFEM_dom"/>
</dbReference>
<keyword evidence="13" id="KW-1185">Reference proteome</keyword>
<evidence type="ECO:0000256" key="5">
    <source>
        <dbReference type="ARBA" id="ARBA00022622"/>
    </source>
</evidence>
<keyword evidence="4" id="KW-0964">Secreted</keyword>
<dbReference type="GO" id="GO:0005576">
    <property type="term" value="C:extracellular region"/>
    <property type="evidence" value="ECO:0007669"/>
    <property type="project" value="UniProtKB-SubCell"/>
</dbReference>
<evidence type="ECO:0000259" key="11">
    <source>
        <dbReference type="Pfam" id="PF05730"/>
    </source>
</evidence>
<comment type="caution">
    <text evidence="12">The sequence shown here is derived from an EMBL/GenBank/DDBJ whole genome shotgun (WGS) entry which is preliminary data.</text>
</comment>
<accession>A0A9P8HUJ1</accession>
<feature type="signal peptide" evidence="10">
    <location>
        <begin position="1"/>
        <end position="21"/>
    </location>
</feature>
<evidence type="ECO:0000313" key="12">
    <source>
        <dbReference type="EMBL" id="KAH0537887.1"/>
    </source>
</evidence>
<reference evidence="12" key="1">
    <citation type="submission" date="2021-03" db="EMBL/GenBank/DDBJ databases">
        <title>Comparative genomics and phylogenomic investigation of the class Geoglossomycetes provide insights into ecological specialization and systematics.</title>
        <authorList>
            <person name="Melie T."/>
            <person name="Pirro S."/>
            <person name="Miller A.N."/>
            <person name="Quandt A."/>
        </authorList>
    </citation>
    <scope>NUCLEOTIDE SEQUENCE</scope>
    <source>
        <strain evidence="12">GBOQ0MN5Z8</strain>
    </source>
</reference>
<comment type="similarity">
    <text evidence="3">Belongs to the RBT5 family.</text>
</comment>
<evidence type="ECO:0000256" key="10">
    <source>
        <dbReference type="SAM" id="SignalP"/>
    </source>
</evidence>
<evidence type="ECO:0000256" key="1">
    <source>
        <dbReference type="ARBA" id="ARBA00004589"/>
    </source>
</evidence>
<evidence type="ECO:0000256" key="4">
    <source>
        <dbReference type="ARBA" id="ARBA00022525"/>
    </source>
</evidence>
<feature type="chain" id="PRO_5040226841" description="CFEM domain-containing protein" evidence="10">
    <location>
        <begin position="22"/>
        <end position="627"/>
    </location>
</feature>
<evidence type="ECO:0000256" key="3">
    <source>
        <dbReference type="ARBA" id="ARBA00010031"/>
    </source>
</evidence>
<comment type="subcellular location">
    <subcellularLocation>
        <location evidence="1">Membrane</location>
        <topology evidence="1">Lipid-anchor</topology>
        <topology evidence="1">GPI-anchor</topology>
    </subcellularLocation>
    <subcellularLocation>
        <location evidence="2">Secreted</location>
    </subcellularLocation>
</comment>
<keyword evidence="6 10" id="KW-0732">Signal</keyword>
<evidence type="ECO:0000256" key="6">
    <source>
        <dbReference type="ARBA" id="ARBA00022729"/>
    </source>
</evidence>
<keyword evidence="7" id="KW-1015">Disulfide bond</keyword>
<gene>
    <name evidence="12" type="ORF">FGG08_005439</name>
</gene>
<feature type="compositionally biased region" description="Low complexity" evidence="9">
    <location>
        <begin position="191"/>
        <end position="246"/>
    </location>
</feature>
<evidence type="ECO:0000256" key="9">
    <source>
        <dbReference type="SAM" id="MobiDB-lite"/>
    </source>
</evidence>
<feature type="region of interest" description="Disordered" evidence="9">
    <location>
        <begin position="191"/>
        <end position="251"/>
    </location>
</feature>
<keyword evidence="5" id="KW-0472">Membrane</keyword>
<dbReference type="GO" id="GO:0098552">
    <property type="term" value="C:side of membrane"/>
    <property type="evidence" value="ECO:0007669"/>
    <property type="project" value="UniProtKB-KW"/>
</dbReference>
<keyword evidence="5" id="KW-0336">GPI-anchor</keyword>
<dbReference type="Proteomes" id="UP000698800">
    <property type="component" value="Unassembled WGS sequence"/>
</dbReference>
<feature type="compositionally biased region" description="Pro residues" evidence="9">
    <location>
        <begin position="383"/>
        <end position="392"/>
    </location>
</feature>
<dbReference type="EMBL" id="JAGHQL010000129">
    <property type="protein sequence ID" value="KAH0537887.1"/>
    <property type="molecule type" value="Genomic_DNA"/>
</dbReference>
<keyword evidence="8" id="KW-0449">Lipoprotein</keyword>
<evidence type="ECO:0000256" key="2">
    <source>
        <dbReference type="ARBA" id="ARBA00004613"/>
    </source>
</evidence>
<dbReference type="AlphaFoldDB" id="A0A9P8HUJ1"/>
<proteinExistence type="inferred from homology"/>
<evidence type="ECO:0000256" key="7">
    <source>
        <dbReference type="ARBA" id="ARBA00023157"/>
    </source>
</evidence>
<dbReference type="OrthoDB" id="5431405at2759"/>